<dbReference type="Proteomes" id="UP000196320">
    <property type="component" value="Unassembled WGS sequence"/>
</dbReference>
<dbReference type="RefSeq" id="WP_087130760.1">
    <property type="nucleotide sequence ID" value="NZ_FUKO01000019.1"/>
</dbReference>
<gene>
    <name evidence="1" type="ORF">FM104_07250</name>
</gene>
<dbReference type="AlphaFoldDB" id="A0A1R4JG61"/>
<proteinExistence type="predicted"/>
<protein>
    <submittedName>
        <fullName evidence="1">Uncharacterized protein</fullName>
    </submittedName>
</protein>
<dbReference type="EMBL" id="FUKO01000019">
    <property type="protein sequence ID" value="SJN31070.1"/>
    <property type="molecule type" value="Genomic_DNA"/>
</dbReference>
<name>A0A1R4JG61_9MICO</name>
<accession>A0A1R4JG61</accession>
<dbReference type="OrthoDB" id="3827359at2"/>
<keyword evidence="2" id="KW-1185">Reference proteome</keyword>
<evidence type="ECO:0000313" key="2">
    <source>
        <dbReference type="Proteomes" id="UP000196320"/>
    </source>
</evidence>
<organism evidence="1 2">
    <name type="scientific">Microbacterium esteraromaticum</name>
    <dbReference type="NCBI Taxonomy" id="57043"/>
    <lineage>
        <taxon>Bacteria</taxon>
        <taxon>Bacillati</taxon>
        <taxon>Actinomycetota</taxon>
        <taxon>Actinomycetes</taxon>
        <taxon>Micrococcales</taxon>
        <taxon>Microbacteriaceae</taxon>
        <taxon>Microbacterium</taxon>
    </lineage>
</organism>
<sequence length="198" mass="21852">MEWEHLFDDLEGQLAAEWDAERAALDAESERLRISKLSLHERLRSMAGDQSRLLLELTGGERWDASMQTIGADWIGVCAGDDRRLRLIPVTAIESAAVDHGTLLSSVADTRVEPGLRARMSFGFILRDLARRRGPVTIGTRGADPVQGTIDRAGADHLDLALHDLSEPRRTRSVRGFRMIPFTAIAWVRIEGGASTAL</sequence>
<evidence type="ECO:0000313" key="1">
    <source>
        <dbReference type="EMBL" id="SJN31070.1"/>
    </source>
</evidence>
<reference evidence="1 2" key="1">
    <citation type="submission" date="2017-02" db="EMBL/GenBank/DDBJ databases">
        <authorList>
            <person name="Peterson S.W."/>
        </authorList>
    </citation>
    <scope>NUCLEOTIDE SEQUENCE [LARGE SCALE GENOMIC DNA]</scope>
    <source>
        <strain evidence="1 2">B Mb 05.01</strain>
    </source>
</reference>